<keyword evidence="2" id="KW-1185">Reference proteome</keyword>
<accession>A0AAE7S0D6</accession>
<protein>
    <submittedName>
        <fullName evidence="1">Uncharacterized protein</fullName>
    </submittedName>
</protein>
<gene>
    <name evidence="1" type="primary">gp_78055</name>
</gene>
<reference evidence="1 2" key="1">
    <citation type="submission" date="2021-04" db="EMBL/GenBank/DDBJ databases">
        <authorList>
            <person name="Shkoporov A.N."/>
            <person name="Stockdale S.R."/>
            <person name="Guerin E."/>
            <person name="Ross R.P."/>
            <person name="Hill C."/>
        </authorList>
    </citation>
    <scope>NUCLEOTIDE SEQUENCE [LARGE SCALE GENOMIC DNA]</scope>
    <source>
        <strain evidence="2">cr23_1</strain>
    </source>
</reference>
<dbReference type="KEGG" id="vg:75687839"/>
<evidence type="ECO:0000313" key="1">
    <source>
        <dbReference type="EMBL" id="QWM91383.1"/>
    </source>
</evidence>
<organism evidence="1 2">
    <name type="scientific">uncultured phage cr23_1</name>
    <dbReference type="NCBI Taxonomy" id="2986419"/>
    <lineage>
        <taxon>Viruses</taxon>
        <taxon>Duplodnaviria</taxon>
        <taxon>Heunggongvirae</taxon>
        <taxon>Uroviricota</taxon>
        <taxon>Caudoviricetes</taxon>
        <taxon>Crassvirales</taxon>
        <taxon>Suoliviridae</taxon>
        <taxon>Uncouvirinae</taxon>
        <taxon>Aurodevirus</taxon>
        <taxon>Aurodevirus hiberniae</taxon>
    </lineage>
</organism>
<evidence type="ECO:0000313" key="2">
    <source>
        <dbReference type="Proteomes" id="UP000828083"/>
    </source>
</evidence>
<dbReference type="RefSeq" id="YP_010510323.1">
    <property type="nucleotide sequence ID" value="NC_067218.1"/>
</dbReference>
<dbReference type="Proteomes" id="UP000828083">
    <property type="component" value="Segment"/>
</dbReference>
<proteinExistence type="predicted"/>
<dbReference type="EMBL" id="MZ130500">
    <property type="protein sequence ID" value="QWM91383.1"/>
    <property type="molecule type" value="Genomic_DNA"/>
</dbReference>
<name>A0AAE7S0D6_9CAUD</name>
<sequence>MSVKKAINDILPQEWDYVLRKNKVLTRVIDLIYENCIPQSWRNNRMHKRSVERIRHLIRNCPFIDCFDARATSEGYDFWKRIDLEIINYKEQCR</sequence>
<dbReference type="GeneID" id="75687839"/>